<proteinExistence type="predicted"/>
<name>A0ABP8FIN7_9BACT</name>
<feature type="transmembrane region" description="Helical" evidence="2">
    <location>
        <begin position="37"/>
        <end position="58"/>
    </location>
</feature>
<keyword evidence="2" id="KW-0812">Transmembrane</keyword>
<gene>
    <name evidence="4" type="ORF">GCM10023183_18220</name>
</gene>
<dbReference type="EMBL" id="BAABGX010000002">
    <property type="protein sequence ID" value="GAA4304710.1"/>
    <property type="molecule type" value="Genomic_DNA"/>
</dbReference>
<evidence type="ECO:0000313" key="4">
    <source>
        <dbReference type="EMBL" id="GAA4304710.1"/>
    </source>
</evidence>
<keyword evidence="2" id="KW-1133">Transmembrane helix</keyword>
<feature type="region of interest" description="Disordered" evidence="1">
    <location>
        <begin position="357"/>
        <end position="398"/>
    </location>
</feature>
<evidence type="ECO:0000259" key="3">
    <source>
        <dbReference type="Pfam" id="PF05569"/>
    </source>
</evidence>
<feature type="compositionally biased region" description="Pro residues" evidence="1">
    <location>
        <begin position="362"/>
        <end position="375"/>
    </location>
</feature>
<organism evidence="4 5">
    <name type="scientific">Nibribacter koreensis</name>
    <dbReference type="NCBI Taxonomy" id="1084519"/>
    <lineage>
        <taxon>Bacteria</taxon>
        <taxon>Pseudomonadati</taxon>
        <taxon>Bacteroidota</taxon>
        <taxon>Cytophagia</taxon>
        <taxon>Cytophagales</taxon>
        <taxon>Hymenobacteraceae</taxon>
        <taxon>Nibribacter</taxon>
    </lineage>
</organism>
<feature type="transmembrane region" description="Helical" evidence="2">
    <location>
        <begin position="267"/>
        <end position="287"/>
    </location>
</feature>
<keyword evidence="2" id="KW-0472">Membrane</keyword>
<dbReference type="CDD" id="cd07341">
    <property type="entry name" value="M56_BlaR1_MecR1_like"/>
    <property type="match status" value="1"/>
</dbReference>
<dbReference type="RefSeq" id="WP_345164887.1">
    <property type="nucleotide sequence ID" value="NZ_BAABGX010000002.1"/>
</dbReference>
<protein>
    <recommendedName>
        <fullName evidence="3">Peptidase M56 domain-containing protein</fullName>
    </recommendedName>
</protein>
<evidence type="ECO:0000256" key="2">
    <source>
        <dbReference type="SAM" id="Phobius"/>
    </source>
</evidence>
<feature type="transmembrane region" description="Helical" evidence="2">
    <location>
        <begin position="6"/>
        <end position="25"/>
    </location>
</feature>
<evidence type="ECO:0000313" key="5">
    <source>
        <dbReference type="Proteomes" id="UP001501844"/>
    </source>
</evidence>
<dbReference type="InterPro" id="IPR008756">
    <property type="entry name" value="Peptidase_M56"/>
</dbReference>
<feature type="region of interest" description="Disordered" evidence="1">
    <location>
        <begin position="439"/>
        <end position="495"/>
    </location>
</feature>
<keyword evidence="5" id="KW-1185">Reference proteome</keyword>
<evidence type="ECO:0000256" key="1">
    <source>
        <dbReference type="SAM" id="MobiDB-lite"/>
    </source>
</evidence>
<comment type="caution">
    <text evidence="4">The sequence shown here is derived from an EMBL/GenBank/DDBJ whole genome shotgun (WGS) entry which is preliminary data.</text>
</comment>
<feature type="transmembrane region" description="Helical" evidence="2">
    <location>
        <begin position="91"/>
        <end position="111"/>
    </location>
</feature>
<dbReference type="InterPro" id="IPR052173">
    <property type="entry name" value="Beta-lactam_resp_regulator"/>
</dbReference>
<feature type="domain" description="Peptidase M56" evidence="3">
    <location>
        <begin position="164"/>
        <end position="256"/>
    </location>
</feature>
<sequence length="495" mass="55508">MPALLLYLLQVNIGIALLYLTYHLLLRPTTFFQLNRWFLSGGLVLASVLPLFDFSALFTKNEQVYQTLATFSGTWTLPAASAPVETAFDYWLIPIYLFWLGVGVMAVRLLVQMVSLYRLHRQSQHAAFQGIPFRELPVAFPPFSFANTIYFNPSLHPEQDWLPILKHEHTHVTQWHTLDILLVELTCLFHWFNPAVWLLRIALKQNLEFLTDQQTLEAGIDRKQYQFSLLQTAGAPPIAFTSSFNYHSLKHRIMMMNKAPSTRVQQARFLVAIPALALSLFSLQGMAQTSPVSILEQTTQDGQKIISQQDDYDVFKRRNPTVDKLGWNQENLYVHLKSGKTEVYPRTAKGLAEAEKKYGTLPSPPPPPPPAPAAPDAPDAALAPPPPPPAMNVDLPADFKKRNPTVKGISASEDTFYVIFKNGEVESFDATAEGRAAFEKKYGALPPPPPPTRVEVNEMAPPPPPKVKKKNQPPSPPTIIVDEMAPPPPPKRKNK</sequence>
<reference evidence="5" key="1">
    <citation type="journal article" date="2019" name="Int. J. Syst. Evol. Microbiol.">
        <title>The Global Catalogue of Microorganisms (GCM) 10K type strain sequencing project: providing services to taxonomists for standard genome sequencing and annotation.</title>
        <authorList>
            <consortium name="The Broad Institute Genomics Platform"/>
            <consortium name="The Broad Institute Genome Sequencing Center for Infectious Disease"/>
            <person name="Wu L."/>
            <person name="Ma J."/>
        </authorList>
    </citation>
    <scope>NUCLEOTIDE SEQUENCE [LARGE SCALE GENOMIC DNA]</scope>
    <source>
        <strain evidence="5">JCM 17917</strain>
    </source>
</reference>
<accession>A0ABP8FIN7</accession>
<dbReference type="Pfam" id="PF05569">
    <property type="entry name" value="Peptidase_M56"/>
    <property type="match status" value="1"/>
</dbReference>
<dbReference type="PANTHER" id="PTHR34978">
    <property type="entry name" value="POSSIBLE SENSOR-TRANSDUCER PROTEIN BLAR"/>
    <property type="match status" value="1"/>
</dbReference>
<dbReference type="PANTHER" id="PTHR34978:SF3">
    <property type="entry name" value="SLR0241 PROTEIN"/>
    <property type="match status" value="1"/>
</dbReference>
<dbReference type="Proteomes" id="UP001501844">
    <property type="component" value="Unassembled WGS sequence"/>
</dbReference>